<evidence type="ECO:0000313" key="2">
    <source>
        <dbReference type="EMBL" id="PON52720.1"/>
    </source>
</evidence>
<dbReference type="PANTHER" id="PTHR31286:SF180">
    <property type="entry name" value="OS10G0362600 PROTEIN"/>
    <property type="match status" value="1"/>
</dbReference>
<name>A0A2P5BVB2_TREOI</name>
<feature type="region of interest" description="Disordered" evidence="1">
    <location>
        <begin position="411"/>
        <end position="487"/>
    </location>
</feature>
<keyword evidence="3" id="KW-1185">Reference proteome</keyword>
<dbReference type="Proteomes" id="UP000237000">
    <property type="component" value="Unassembled WGS sequence"/>
</dbReference>
<feature type="compositionally biased region" description="Polar residues" evidence="1">
    <location>
        <begin position="460"/>
        <end position="476"/>
    </location>
</feature>
<reference evidence="3" key="1">
    <citation type="submission" date="2016-06" db="EMBL/GenBank/DDBJ databases">
        <title>Parallel loss of symbiosis genes in relatives of nitrogen-fixing non-legume Parasponia.</title>
        <authorList>
            <person name="Van Velzen R."/>
            <person name="Holmer R."/>
            <person name="Bu F."/>
            <person name="Rutten L."/>
            <person name="Van Zeijl A."/>
            <person name="Liu W."/>
            <person name="Santuari L."/>
            <person name="Cao Q."/>
            <person name="Sharma T."/>
            <person name="Shen D."/>
            <person name="Roswanjaya Y."/>
            <person name="Wardhani T."/>
            <person name="Kalhor M.S."/>
            <person name="Jansen J."/>
            <person name="Van den Hoogen J."/>
            <person name="Gungor B."/>
            <person name="Hartog M."/>
            <person name="Hontelez J."/>
            <person name="Verver J."/>
            <person name="Yang W.-C."/>
            <person name="Schijlen E."/>
            <person name="Repin R."/>
            <person name="Schilthuizen M."/>
            <person name="Schranz E."/>
            <person name="Heidstra R."/>
            <person name="Miyata K."/>
            <person name="Fedorova E."/>
            <person name="Kohlen W."/>
            <person name="Bisseling T."/>
            <person name="Smit S."/>
            <person name="Geurts R."/>
        </authorList>
    </citation>
    <scope>NUCLEOTIDE SEQUENCE [LARGE SCALE GENOMIC DNA]</scope>
    <source>
        <strain evidence="3">cv. RG33-2</strain>
    </source>
</reference>
<dbReference type="OrthoDB" id="1750606at2759"/>
<gene>
    <name evidence="2" type="ORF">TorRG33x02_307630</name>
</gene>
<feature type="region of interest" description="Disordered" evidence="1">
    <location>
        <begin position="200"/>
        <end position="219"/>
    </location>
</feature>
<protein>
    <submittedName>
        <fullName evidence="2">Uncharacterized protein</fullName>
    </submittedName>
</protein>
<feature type="compositionally biased region" description="Pro residues" evidence="1">
    <location>
        <begin position="200"/>
        <end position="215"/>
    </location>
</feature>
<dbReference type="EMBL" id="JXTC01000454">
    <property type="protein sequence ID" value="PON52720.1"/>
    <property type="molecule type" value="Genomic_DNA"/>
</dbReference>
<dbReference type="AlphaFoldDB" id="A0A2P5BVB2"/>
<evidence type="ECO:0000256" key="1">
    <source>
        <dbReference type="SAM" id="MobiDB-lite"/>
    </source>
</evidence>
<feature type="compositionally biased region" description="Polar residues" evidence="1">
    <location>
        <begin position="235"/>
        <end position="259"/>
    </location>
</feature>
<evidence type="ECO:0000313" key="3">
    <source>
        <dbReference type="Proteomes" id="UP000237000"/>
    </source>
</evidence>
<feature type="region of interest" description="Disordered" evidence="1">
    <location>
        <begin position="234"/>
        <end position="259"/>
    </location>
</feature>
<dbReference type="InParanoid" id="A0A2P5BVB2"/>
<sequence length="487" mass="53264">MAQNDDGAITKAIDSIIQKISSLKCSDSTLSLTPDIQNAENACRKSVAVKIIDERIYRRQAIRDLISAAWHLSYAWSISSAGLHEQNIFHMIFEHEADKKRVMDLRPWSINGAHIVVRDSFPDTPVLQTDFSHSCFWVQAHGVPLKFATETNAKVIGEKVEIFLDSQLKAEGHIVWSRYLREDILKSPEHFVVMPLKSLPAPPSPPAPPSSPAIPPTVNINTAPNPLLCSKAVADQNTSPPTNLTGGPNLPQKTQVPTPTRQHAYPLVPAKQHAHTTVLCPRPCLPNSTATPHQNTPLNITTQLVNQNPVPKTQLVPIRKRKPIHLSPIQSPTSKMSKATLSLNPNIVDGSSSPKHDQVASPSNLSLNLASIAQTPPDIDPNLSPSPVGHIFQHNPVVVFPPEQLHIPRFCVGSSPSPHPPNRDLIRSHSSWKKRARATSVTIPARPSLHDLELVPNHGENPSNSLSNSFADSNSPVEAKQVPPQEP</sequence>
<dbReference type="InterPro" id="IPR040256">
    <property type="entry name" value="At4g02000-like"/>
</dbReference>
<proteinExistence type="predicted"/>
<comment type="caution">
    <text evidence="2">The sequence shown here is derived from an EMBL/GenBank/DDBJ whole genome shotgun (WGS) entry which is preliminary data.</text>
</comment>
<dbReference type="PANTHER" id="PTHR31286">
    <property type="entry name" value="GLYCINE-RICH CELL WALL STRUCTURAL PROTEIN 1.8-LIKE"/>
    <property type="match status" value="1"/>
</dbReference>
<accession>A0A2P5BVB2</accession>
<organism evidence="2 3">
    <name type="scientific">Trema orientale</name>
    <name type="common">Charcoal tree</name>
    <name type="synonym">Celtis orientalis</name>
    <dbReference type="NCBI Taxonomy" id="63057"/>
    <lineage>
        <taxon>Eukaryota</taxon>
        <taxon>Viridiplantae</taxon>
        <taxon>Streptophyta</taxon>
        <taxon>Embryophyta</taxon>
        <taxon>Tracheophyta</taxon>
        <taxon>Spermatophyta</taxon>
        <taxon>Magnoliopsida</taxon>
        <taxon>eudicotyledons</taxon>
        <taxon>Gunneridae</taxon>
        <taxon>Pentapetalae</taxon>
        <taxon>rosids</taxon>
        <taxon>fabids</taxon>
        <taxon>Rosales</taxon>
        <taxon>Cannabaceae</taxon>
        <taxon>Trema</taxon>
    </lineage>
</organism>